<dbReference type="InterPro" id="IPR022700">
    <property type="entry name" value="CLIP"/>
</dbReference>
<reference evidence="15" key="1">
    <citation type="submission" date="2025-08" db="UniProtKB">
        <authorList>
            <consortium name="RefSeq"/>
        </authorList>
    </citation>
    <scope>IDENTIFICATION</scope>
    <source>
        <strain evidence="15">14028-0561.14</strain>
        <tissue evidence="15">Whole fly</tissue>
    </source>
</reference>
<keyword evidence="14" id="KW-1185">Reference proteome</keyword>
<evidence type="ECO:0000256" key="11">
    <source>
        <dbReference type="RuleBase" id="RU366078"/>
    </source>
</evidence>
<keyword evidence="11" id="KW-0964">Secreted</keyword>
<dbReference type="OMA" id="DVQVCCP"/>
<dbReference type="GO" id="GO:0006508">
    <property type="term" value="P:proteolysis"/>
    <property type="evidence" value="ECO:0007669"/>
    <property type="project" value="UniProtKB-KW"/>
</dbReference>
<evidence type="ECO:0000256" key="7">
    <source>
        <dbReference type="ARBA" id="ARBA00023145"/>
    </source>
</evidence>
<evidence type="ECO:0000256" key="3">
    <source>
        <dbReference type="ARBA" id="ARBA00022729"/>
    </source>
</evidence>
<dbReference type="FunFam" id="2.40.10.10:FF:000028">
    <property type="entry name" value="Serine protease easter"/>
    <property type="match status" value="1"/>
</dbReference>
<dbReference type="InterPro" id="IPR001314">
    <property type="entry name" value="Peptidase_S1A"/>
</dbReference>
<dbReference type="InterPro" id="IPR018114">
    <property type="entry name" value="TRYPSIN_HIS"/>
</dbReference>
<evidence type="ECO:0000259" key="13">
    <source>
        <dbReference type="PROSITE" id="PS51888"/>
    </source>
</evidence>
<dbReference type="SUPFAM" id="SSF50494">
    <property type="entry name" value="Trypsin-like serine proteases"/>
    <property type="match status" value="1"/>
</dbReference>
<dbReference type="Pfam" id="PF12032">
    <property type="entry name" value="CLIP"/>
    <property type="match status" value="1"/>
</dbReference>
<keyword evidence="8" id="KW-1015">Disulfide bond</keyword>
<dbReference type="GO" id="GO:0005576">
    <property type="term" value="C:extracellular region"/>
    <property type="evidence" value="ECO:0007669"/>
    <property type="project" value="UniProtKB-SubCell"/>
</dbReference>
<dbReference type="PANTHER" id="PTHR24256">
    <property type="entry name" value="TRYPTASE-RELATED"/>
    <property type="match status" value="1"/>
</dbReference>
<gene>
    <name evidence="15" type="primary">LOC108085844</name>
</gene>
<keyword evidence="5 11" id="KW-0720">Serine protease</keyword>
<evidence type="ECO:0000313" key="15">
    <source>
        <dbReference type="RefSeq" id="XP_017038091.1"/>
    </source>
</evidence>
<comment type="domain">
    <text evidence="11">The clip domain consists of 35-55 residues which are 'knitted' together usually by 3 conserved disulfide bonds forming a clip-like compact structure.</text>
</comment>
<dbReference type="Proteomes" id="UP001652661">
    <property type="component" value="Chromosome 3R"/>
</dbReference>
<evidence type="ECO:0000256" key="4">
    <source>
        <dbReference type="ARBA" id="ARBA00022801"/>
    </source>
</evidence>
<accession>A0A6P4JRJ5</accession>
<evidence type="ECO:0000256" key="2">
    <source>
        <dbReference type="ARBA" id="ARBA00022723"/>
    </source>
</evidence>
<dbReference type="SMART" id="SM00680">
    <property type="entry name" value="CLIP"/>
    <property type="match status" value="1"/>
</dbReference>
<protein>
    <recommendedName>
        <fullName evidence="11">CLIP domain-containing serine protease</fullName>
        <ecNumber evidence="11">3.4.21.-</ecNumber>
    </recommendedName>
</protein>
<dbReference type="SMART" id="SM00020">
    <property type="entry name" value="Tryp_SPc"/>
    <property type="match status" value="1"/>
</dbReference>
<evidence type="ECO:0000256" key="5">
    <source>
        <dbReference type="ARBA" id="ARBA00022825"/>
    </source>
</evidence>
<dbReference type="OrthoDB" id="9981647at2759"/>
<comment type="similarity">
    <text evidence="10 11">Belongs to the peptidase S1 family. CLIP subfamily.</text>
</comment>
<evidence type="ECO:0000313" key="14">
    <source>
        <dbReference type="Proteomes" id="UP001652661"/>
    </source>
</evidence>
<dbReference type="InterPro" id="IPR001254">
    <property type="entry name" value="Trypsin_dom"/>
</dbReference>
<dbReference type="GeneID" id="108085844"/>
<keyword evidence="2" id="KW-0479">Metal-binding</keyword>
<dbReference type="Gene3D" id="2.40.10.10">
    <property type="entry name" value="Trypsin-like serine proteases"/>
    <property type="match status" value="2"/>
</dbReference>
<dbReference type="GO" id="GO:0004252">
    <property type="term" value="F:serine-type endopeptidase activity"/>
    <property type="evidence" value="ECO:0007669"/>
    <property type="project" value="UniProtKB-UniRule"/>
</dbReference>
<dbReference type="Gene3D" id="3.30.1640.30">
    <property type="match status" value="1"/>
</dbReference>
<name>A0A6P4JRJ5_DROKI</name>
<evidence type="ECO:0000256" key="10">
    <source>
        <dbReference type="ARBA" id="ARBA00024195"/>
    </source>
</evidence>
<dbReference type="PRINTS" id="PR00722">
    <property type="entry name" value="CHYMOTRYPSIN"/>
</dbReference>
<keyword evidence="9" id="KW-0325">Glycoprotein</keyword>
<comment type="subcellular location">
    <subcellularLocation>
        <location evidence="11">Secreted</location>
    </subcellularLocation>
</comment>
<dbReference type="PROSITE" id="PS51888">
    <property type="entry name" value="CLIP"/>
    <property type="match status" value="1"/>
</dbReference>
<dbReference type="PROSITE" id="PS50240">
    <property type="entry name" value="TRYPSIN_DOM"/>
    <property type="match status" value="1"/>
</dbReference>
<keyword evidence="3 11" id="KW-0732">Signal</keyword>
<evidence type="ECO:0000256" key="6">
    <source>
        <dbReference type="ARBA" id="ARBA00022837"/>
    </source>
</evidence>
<sequence>MGSFPAVLVVGSCLLLLTLGASAQQLNCVSKLQNGRITGNCISIRECDYFMRILTSGNPTASDRSLLRENQCGQRGKDVLVCCPSTAGLGALTHPLLPTDCGAARWQRSNDTETRIREFPWLALIEYTKASNGEKIHGCGGVLISERYVLTAAHCVVQATTNNLRITAVRLGEWDTSTNPDCQFHEDTQKADCAPAYQDIDVEEAVSHPLYNSSNLSQVNDIALIRLATPAKLNDYVMPICLPNKQLRADELEGLVTEQAGWLAKTSPRMRKNFVTISSIADCHLKYSAHKLSIQASQLCGFVSSKECHGNSGGPLMLFKNDAYLLGGLVSFGPVPCPNPDWPDVYTRVASFIEWIHDSLRE</sequence>
<dbReference type="InterPro" id="IPR043504">
    <property type="entry name" value="Peptidase_S1_PA_chymotrypsin"/>
</dbReference>
<evidence type="ECO:0000256" key="1">
    <source>
        <dbReference type="ARBA" id="ARBA00022670"/>
    </source>
</evidence>
<feature type="domain" description="Clip" evidence="13">
    <location>
        <begin position="27"/>
        <end position="83"/>
    </location>
</feature>
<dbReference type="EC" id="3.4.21.-" evidence="11"/>
<dbReference type="GO" id="GO:0046872">
    <property type="term" value="F:metal ion binding"/>
    <property type="evidence" value="ECO:0007669"/>
    <property type="project" value="UniProtKB-KW"/>
</dbReference>
<keyword evidence="6" id="KW-0106">Calcium</keyword>
<evidence type="ECO:0000256" key="8">
    <source>
        <dbReference type="ARBA" id="ARBA00023157"/>
    </source>
</evidence>
<dbReference type="InterPro" id="IPR038565">
    <property type="entry name" value="CLIP_sf"/>
</dbReference>
<dbReference type="InterPro" id="IPR051487">
    <property type="entry name" value="Ser/Thr_Proteases_Immune/Dev"/>
</dbReference>
<keyword evidence="4 11" id="KW-0378">Hydrolase</keyword>
<dbReference type="InterPro" id="IPR009003">
    <property type="entry name" value="Peptidase_S1_PA"/>
</dbReference>
<dbReference type="RefSeq" id="XP_017038091.1">
    <property type="nucleotide sequence ID" value="XM_017182602.3"/>
</dbReference>
<feature type="signal peptide" evidence="11">
    <location>
        <begin position="1"/>
        <end position="23"/>
    </location>
</feature>
<proteinExistence type="inferred from homology"/>
<dbReference type="CDD" id="cd00190">
    <property type="entry name" value="Tryp_SPc"/>
    <property type="match status" value="1"/>
</dbReference>
<feature type="chain" id="PRO_5028522055" description="CLIP domain-containing serine protease" evidence="11">
    <location>
        <begin position="24"/>
        <end position="362"/>
    </location>
</feature>
<dbReference type="FunFam" id="3.30.1640.30:FF:000001">
    <property type="entry name" value="Serine protease 7"/>
    <property type="match status" value="1"/>
</dbReference>
<organism evidence="14 15">
    <name type="scientific">Drosophila kikkawai</name>
    <name type="common">Fruit fly</name>
    <dbReference type="NCBI Taxonomy" id="30033"/>
    <lineage>
        <taxon>Eukaryota</taxon>
        <taxon>Metazoa</taxon>
        <taxon>Ecdysozoa</taxon>
        <taxon>Arthropoda</taxon>
        <taxon>Hexapoda</taxon>
        <taxon>Insecta</taxon>
        <taxon>Pterygota</taxon>
        <taxon>Neoptera</taxon>
        <taxon>Endopterygota</taxon>
        <taxon>Diptera</taxon>
        <taxon>Brachycera</taxon>
        <taxon>Muscomorpha</taxon>
        <taxon>Ephydroidea</taxon>
        <taxon>Drosophilidae</taxon>
        <taxon>Drosophila</taxon>
        <taxon>Sophophora</taxon>
    </lineage>
</organism>
<dbReference type="AlphaFoldDB" id="A0A6P4JRJ5"/>
<evidence type="ECO:0000256" key="9">
    <source>
        <dbReference type="ARBA" id="ARBA00023180"/>
    </source>
</evidence>
<evidence type="ECO:0000259" key="12">
    <source>
        <dbReference type="PROSITE" id="PS50240"/>
    </source>
</evidence>
<keyword evidence="1 11" id="KW-0645">Protease</keyword>
<dbReference type="Pfam" id="PF00089">
    <property type="entry name" value="Trypsin"/>
    <property type="match status" value="1"/>
</dbReference>
<keyword evidence="7" id="KW-0865">Zymogen</keyword>
<dbReference type="PROSITE" id="PS00134">
    <property type="entry name" value="TRYPSIN_HIS"/>
    <property type="match status" value="1"/>
</dbReference>
<feature type="domain" description="Peptidase S1" evidence="12">
    <location>
        <begin position="100"/>
        <end position="361"/>
    </location>
</feature>